<dbReference type="EMBL" id="MNZO01000036">
    <property type="protein sequence ID" value="OIP86909.1"/>
    <property type="molecule type" value="Genomic_DNA"/>
</dbReference>
<sequence length="476" mass="53464">MNTQDIQSPPKLSTSGFSSSTIHVAKDLPKFVVPLAILITTMVLGFVIYRFLLPTLQGKSTTIVTINYWGLWEDRPIIDGVIADFEAKNPTIKINYKTQQKNDYRSRLSGRLTKNPGTEEIPDIFRIHSSWLPMFTGMIAPIPDATSKSIGLDNDFYPVFKNDLKVSGKYMAVPLMYDGLALFYNQDLLEKSQVTLPKSWWDLQTVAAKLTVRDDQGRLKVGGVALGLTDNVDHWNDIVGILLKQNGADILKDNPEDNDKIRDVISYYTNFKNQYATWDESMPSSTIAFAQGKLAFYFAPSWRVFNIEEMNPSLKFAITTIPQLATLQEQSGNSATSTANLTNIHWATYWAEAVNIKSKHQKEAFKFLEYLSSKEAMEKMFTAASQTRSFGEIYPRISLANKISTNPKIKPFISVASEAESGYLSSRTWDDGLNYELSKYFLDAINSIALNGADPNASMINLRAGINQIIGKYKLK</sequence>
<keyword evidence="1" id="KW-0812">Transmembrane</keyword>
<evidence type="ECO:0008006" key="4">
    <source>
        <dbReference type="Google" id="ProtNLM"/>
    </source>
</evidence>
<dbReference type="Proteomes" id="UP000182344">
    <property type="component" value="Unassembled WGS sequence"/>
</dbReference>
<protein>
    <recommendedName>
        <fullName evidence="4">Sugar ABC transporter substrate-binding protein</fullName>
    </recommendedName>
</protein>
<dbReference type="Gene3D" id="3.40.190.10">
    <property type="entry name" value="Periplasmic binding protein-like II"/>
    <property type="match status" value="1"/>
</dbReference>
<dbReference type="InterPro" id="IPR006059">
    <property type="entry name" value="SBP"/>
</dbReference>
<comment type="caution">
    <text evidence="2">The sequence shown here is derived from an EMBL/GenBank/DDBJ whole genome shotgun (WGS) entry which is preliminary data.</text>
</comment>
<dbReference type="Pfam" id="PF13416">
    <property type="entry name" value="SBP_bac_8"/>
    <property type="match status" value="1"/>
</dbReference>
<keyword evidence="1" id="KW-1133">Transmembrane helix</keyword>
<evidence type="ECO:0000256" key="1">
    <source>
        <dbReference type="SAM" id="Phobius"/>
    </source>
</evidence>
<dbReference type="SUPFAM" id="SSF53850">
    <property type="entry name" value="Periplasmic binding protein-like II"/>
    <property type="match status" value="1"/>
</dbReference>
<reference evidence="2 3" key="1">
    <citation type="journal article" date="2016" name="Environ. Microbiol.">
        <title>Genomic resolution of a cold subsurface aquifer community provides metabolic insights for novel microbes adapted to high CO concentrations.</title>
        <authorList>
            <person name="Probst A.J."/>
            <person name="Castelle C.J."/>
            <person name="Singh A."/>
            <person name="Brown C.T."/>
            <person name="Anantharaman K."/>
            <person name="Sharon I."/>
            <person name="Hug L.A."/>
            <person name="Burstein D."/>
            <person name="Emerson J.B."/>
            <person name="Thomas B.C."/>
            <person name="Banfield J.F."/>
        </authorList>
    </citation>
    <scope>NUCLEOTIDE SEQUENCE [LARGE SCALE GENOMIC DNA]</scope>
    <source>
        <strain evidence="2">CG2_30_35_20</strain>
    </source>
</reference>
<organism evidence="2 3">
    <name type="scientific">Candidatus Shapirobacteria bacterium CG2_30_35_20</name>
    <dbReference type="NCBI Taxonomy" id="1805376"/>
    <lineage>
        <taxon>Bacteria</taxon>
        <taxon>Candidatus Shapironibacteriota</taxon>
    </lineage>
</organism>
<evidence type="ECO:0000313" key="2">
    <source>
        <dbReference type="EMBL" id="OIP86909.1"/>
    </source>
</evidence>
<proteinExistence type="predicted"/>
<keyword evidence="1" id="KW-0472">Membrane</keyword>
<dbReference type="PANTHER" id="PTHR43649">
    <property type="entry name" value="ARABINOSE-BINDING PROTEIN-RELATED"/>
    <property type="match status" value="1"/>
</dbReference>
<dbReference type="InterPro" id="IPR050490">
    <property type="entry name" value="Bact_solute-bd_prot1"/>
</dbReference>
<name>A0A1J5HNL2_9BACT</name>
<dbReference type="AlphaFoldDB" id="A0A1J5HNL2"/>
<feature type="transmembrane region" description="Helical" evidence="1">
    <location>
        <begin position="31"/>
        <end position="52"/>
    </location>
</feature>
<accession>A0A1J5HNL2</accession>
<dbReference type="PANTHER" id="PTHR43649:SF12">
    <property type="entry name" value="DIACETYLCHITOBIOSE BINDING PROTEIN DASA"/>
    <property type="match status" value="1"/>
</dbReference>
<dbReference type="STRING" id="1805376.AUK05_02555"/>
<gene>
    <name evidence="2" type="ORF">AUK05_02555</name>
</gene>
<evidence type="ECO:0000313" key="3">
    <source>
        <dbReference type="Proteomes" id="UP000182344"/>
    </source>
</evidence>